<comment type="subcellular location">
    <subcellularLocation>
        <location evidence="1">Membrane</location>
    </subcellularLocation>
</comment>
<feature type="domain" description="POTRA" evidence="4">
    <location>
        <begin position="6"/>
        <end position="62"/>
    </location>
</feature>
<feature type="non-terminal residue" evidence="5">
    <location>
        <position position="1"/>
    </location>
</feature>
<evidence type="ECO:0008006" key="6">
    <source>
        <dbReference type="Google" id="ProtNLM"/>
    </source>
</evidence>
<dbReference type="AlphaFoldDB" id="A0A383B5I2"/>
<accession>A0A383B5I2</accession>
<name>A0A383B5I2_9ZZZZ</name>
<dbReference type="Pfam" id="PF07244">
    <property type="entry name" value="POTRA"/>
    <property type="match status" value="1"/>
</dbReference>
<evidence type="ECO:0000256" key="2">
    <source>
        <dbReference type="ARBA" id="ARBA00023136"/>
    </source>
</evidence>
<feature type="domain" description="Bacterial surface antigen (D15)" evidence="3">
    <location>
        <begin position="97"/>
        <end position="238"/>
    </location>
</feature>
<proteinExistence type="predicted"/>
<dbReference type="GO" id="GO:0019867">
    <property type="term" value="C:outer membrane"/>
    <property type="evidence" value="ECO:0007669"/>
    <property type="project" value="InterPro"/>
</dbReference>
<dbReference type="InterPro" id="IPR000184">
    <property type="entry name" value="Bac_surfAg_D15"/>
</dbReference>
<feature type="non-terminal residue" evidence="5">
    <location>
        <position position="247"/>
    </location>
</feature>
<gene>
    <name evidence="5" type="ORF">METZ01_LOCUS468106</name>
</gene>
<evidence type="ECO:0000256" key="1">
    <source>
        <dbReference type="ARBA" id="ARBA00004370"/>
    </source>
</evidence>
<dbReference type="Gene3D" id="2.40.160.50">
    <property type="entry name" value="membrane protein fhac: a member of the omp85/tpsb transporter family"/>
    <property type="match status" value="1"/>
</dbReference>
<keyword evidence="2" id="KW-0472">Membrane</keyword>
<sequence>TSSQLEEIKIIGNEHTQNDIILREIQHPMPGKYDSTLVREDRNRIYNLGLFSTVEIEQVDSTYTIFLVETFRYFPIPIVDFNEAKGWSYGGGIVFLNFRGMNQKLTIGGIIGEETTYFIDFRDPWIAGDHVSLSGSVYQFHTKNPIYSYYYKERGFNIGTGFYKNKFNKIKIQTGFEYAAIDTSEENEKNKVKHGDISLKYKYIKGEFTYRYDTRDIYLDPTAGVLIMFSLNPKFSFGETENYHFFQ</sequence>
<evidence type="ECO:0000259" key="3">
    <source>
        <dbReference type="Pfam" id="PF01103"/>
    </source>
</evidence>
<dbReference type="EMBL" id="UINC01197654">
    <property type="protein sequence ID" value="SVE15252.1"/>
    <property type="molecule type" value="Genomic_DNA"/>
</dbReference>
<organism evidence="5">
    <name type="scientific">marine metagenome</name>
    <dbReference type="NCBI Taxonomy" id="408172"/>
    <lineage>
        <taxon>unclassified sequences</taxon>
        <taxon>metagenomes</taxon>
        <taxon>ecological metagenomes</taxon>
    </lineage>
</organism>
<dbReference type="InterPro" id="IPR010827">
    <property type="entry name" value="BamA/TamA_POTRA"/>
</dbReference>
<dbReference type="Gene3D" id="3.10.20.310">
    <property type="entry name" value="membrane protein fhac"/>
    <property type="match status" value="1"/>
</dbReference>
<protein>
    <recommendedName>
        <fullName evidence="6">POTRA domain-containing protein</fullName>
    </recommendedName>
</protein>
<reference evidence="5" key="1">
    <citation type="submission" date="2018-05" db="EMBL/GenBank/DDBJ databases">
        <authorList>
            <person name="Lanie J.A."/>
            <person name="Ng W.-L."/>
            <person name="Kazmierczak K.M."/>
            <person name="Andrzejewski T.M."/>
            <person name="Davidsen T.M."/>
            <person name="Wayne K.J."/>
            <person name="Tettelin H."/>
            <person name="Glass J.I."/>
            <person name="Rusch D."/>
            <person name="Podicherti R."/>
            <person name="Tsui H.-C.T."/>
            <person name="Winkler M.E."/>
        </authorList>
    </citation>
    <scope>NUCLEOTIDE SEQUENCE</scope>
</reference>
<evidence type="ECO:0000313" key="5">
    <source>
        <dbReference type="EMBL" id="SVE15252.1"/>
    </source>
</evidence>
<evidence type="ECO:0000259" key="4">
    <source>
        <dbReference type="Pfam" id="PF07244"/>
    </source>
</evidence>
<dbReference type="Pfam" id="PF01103">
    <property type="entry name" value="Omp85"/>
    <property type="match status" value="1"/>
</dbReference>